<evidence type="ECO:0000256" key="4">
    <source>
        <dbReference type="ARBA" id="ARBA00022490"/>
    </source>
</evidence>
<accession>D9SFR4</accession>
<gene>
    <name evidence="7" type="ordered locus">Galf_1335</name>
</gene>
<reference evidence="7 8" key="1">
    <citation type="submission" date="2010-08" db="EMBL/GenBank/DDBJ databases">
        <title>Complete sequence of Gallionella capsiferriformans ES-2.</title>
        <authorList>
            <consortium name="US DOE Joint Genome Institute"/>
            <person name="Lucas S."/>
            <person name="Copeland A."/>
            <person name="Lapidus A."/>
            <person name="Cheng J.-F."/>
            <person name="Bruce D."/>
            <person name="Goodwin L."/>
            <person name="Pitluck S."/>
            <person name="Chertkov O."/>
            <person name="Davenport K.W."/>
            <person name="Detter J.C."/>
            <person name="Han C."/>
            <person name="Tapia R."/>
            <person name="Land M."/>
            <person name="Hauser L."/>
            <person name="Chang Y.-J."/>
            <person name="Jeffries C."/>
            <person name="Kyrpides N."/>
            <person name="Ivanova N."/>
            <person name="Mikhailova N."/>
            <person name="Shelobolina E.S."/>
            <person name="Picardal F."/>
            <person name="Roden E."/>
            <person name="Emerson D."/>
            <person name="Woyke T."/>
        </authorList>
    </citation>
    <scope>NUCLEOTIDE SEQUENCE [LARGE SCALE GENOMIC DNA]</scope>
    <source>
        <strain evidence="7 8">ES-2</strain>
    </source>
</reference>
<dbReference type="InterPro" id="IPR036714">
    <property type="entry name" value="SDH_sf"/>
</dbReference>
<dbReference type="AlphaFoldDB" id="D9SFR4"/>
<dbReference type="InterPro" id="IPR005631">
    <property type="entry name" value="SDH"/>
</dbReference>
<name>D9SFR4_GALCS</name>
<dbReference type="GO" id="GO:0006105">
    <property type="term" value="P:succinate metabolic process"/>
    <property type="evidence" value="ECO:0007669"/>
    <property type="project" value="TreeGrafter"/>
</dbReference>
<evidence type="ECO:0000313" key="7">
    <source>
        <dbReference type="EMBL" id="ADL55361.1"/>
    </source>
</evidence>
<dbReference type="Gene3D" id="1.10.150.250">
    <property type="entry name" value="Flavinator of succinate dehydrogenase"/>
    <property type="match status" value="1"/>
</dbReference>
<evidence type="ECO:0000256" key="1">
    <source>
        <dbReference type="ARBA" id="ARBA00004496"/>
    </source>
</evidence>
<evidence type="ECO:0000256" key="5">
    <source>
        <dbReference type="ARBA" id="ARBA00023186"/>
    </source>
</evidence>
<dbReference type="RefSeq" id="WP_013293300.1">
    <property type="nucleotide sequence ID" value="NC_014394.1"/>
</dbReference>
<sequence>MRTKDRGLRIEDQVQDAGRGEISSLSPQSSMLDPAALQRVRWRCRRGLLELDIVFGRFVDTHYSGLTASERQTFDELLDMPDNPLWDMISGRKETETESQAALLAKIKSV</sequence>
<feature type="compositionally biased region" description="Basic and acidic residues" evidence="6">
    <location>
        <begin position="1"/>
        <end position="12"/>
    </location>
</feature>
<keyword evidence="4" id="KW-0963">Cytoplasm</keyword>
<keyword evidence="5" id="KW-0143">Chaperone</keyword>
<evidence type="ECO:0000256" key="6">
    <source>
        <dbReference type="SAM" id="MobiDB-lite"/>
    </source>
</evidence>
<keyword evidence="8" id="KW-1185">Reference proteome</keyword>
<dbReference type="GO" id="GO:0005737">
    <property type="term" value="C:cytoplasm"/>
    <property type="evidence" value="ECO:0007669"/>
    <property type="project" value="UniProtKB-SubCell"/>
</dbReference>
<evidence type="ECO:0000256" key="2">
    <source>
        <dbReference type="ARBA" id="ARBA00008571"/>
    </source>
</evidence>
<comment type="similarity">
    <text evidence="2">Belongs to the SdhE FAD assembly factor family.</text>
</comment>
<feature type="region of interest" description="Disordered" evidence="6">
    <location>
        <begin position="1"/>
        <end position="28"/>
    </location>
</feature>
<comment type="subcellular location">
    <subcellularLocation>
        <location evidence="1">Cytoplasm</location>
    </subcellularLocation>
</comment>
<organism evidence="7 8">
    <name type="scientific">Gallionella capsiferriformans (strain ES-2)</name>
    <name type="common">Gallionella ferruginea capsiferriformans (strain ES-2)</name>
    <dbReference type="NCBI Taxonomy" id="395494"/>
    <lineage>
        <taxon>Bacteria</taxon>
        <taxon>Pseudomonadati</taxon>
        <taxon>Pseudomonadota</taxon>
        <taxon>Betaproteobacteria</taxon>
        <taxon>Nitrosomonadales</taxon>
        <taxon>Gallionellaceae</taxon>
        <taxon>Gallionella</taxon>
    </lineage>
</organism>
<dbReference type="HOGENOM" id="CLU_103054_2_3_4"/>
<protein>
    <recommendedName>
        <fullName evidence="3">FAD assembly factor SdhE</fullName>
    </recommendedName>
</protein>
<dbReference type="STRING" id="395494.Galf_1335"/>
<dbReference type="PANTHER" id="PTHR39585">
    <property type="entry name" value="FAD ASSEMBLY FACTOR SDHE"/>
    <property type="match status" value="1"/>
</dbReference>
<dbReference type="KEGG" id="gca:Galf_1335"/>
<dbReference type="InterPro" id="IPR050531">
    <property type="entry name" value="SdhE_FAD_assembly_factor"/>
</dbReference>
<evidence type="ECO:0000313" key="8">
    <source>
        <dbReference type="Proteomes" id="UP000001235"/>
    </source>
</evidence>
<dbReference type="Pfam" id="PF03937">
    <property type="entry name" value="Sdh5"/>
    <property type="match status" value="1"/>
</dbReference>
<evidence type="ECO:0000256" key="3">
    <source>
        <dbReference type="ARBA" id="ARBA00019418"/>
    </source>
</evidence>
<dbReference type="PANTHER" id="PTHR39585:SF1">
    <property type="entry name" value="FAD ASSEMBLY FACTOR SDHE"/>
    <property type="match status" value="1"/>
</dbReference>
<dbReference type="EMBL" id="CP002159">
    <property type="protein sequence ID" value="ADL55361.1"/>
    <property type="molecule type" value="Genomic_DNA"/>
</dbReference>
<proteinExistence type="inferred from homology"/>
<dbReference type="eggNOG" id="COG2938">
    <property type="taxonomic scope" value="Bacteria"/>
</dbReference>
<dbReference type="SUPFAM" id="SSF109910">
    <property type="entry name" value="YgfY-like"/>
    <property type="match status" value="1"/>
</dbReference>
<dbReference type="Proteomes" id="UP000001235">
    <property type="component" value="Chromosome"/>
</dbReference>